<keyword evidence="4 7" id="KW-0732">Signal</keyword>
<dbReference type="Pfam" id="PF00450">
    <property type="entry name" value="Peptidase_S10"/>
    <property type="match status" value="1"/>
</dbReference>
<evidence type="ECO:0000256" key="3">
    <source>
        <dbReference type="ARBA" id="ARBA00022670"/>
    </source>
</evidence>
<evidence type="ECO:0000256" key="6">
    <source>
        <dbReference type="ARBA" id="ARBA00023180"/>
    </source>
</evidence>
<dbReference type="FunFam" id="3.40.50.1820:FF:000118">
    <property type="entry name" value="Carboxypeptidase"/>
    <property type="match status" value="1"/>
</dbReference>
<dbReference type="SUPFAM" id="SSF53474">
    <property type="entry name" value="alpha/beta-Hydrolases"/>
    <property type="match status" value="1"/>
</dbReference>
<dbReference type="EMBL" id="LFMY01000002">
    <property type="protein sequence ID" value="OKL63264.1"/>
    <property type="molecule type" value="Genomic_DNA"/>
</dbReference>
<sequence>MLVQSVLSAALLAAGLLVDGTLARGRVPISAKAQRRYDEHYGKMLGKREQNSSASTADFRFLNSQTRPYRVESLPDVNFDIGEIYSGLVPIDSNDRLRQLFFVFQPTIGEPVDEVTIWLNGGPGCSSLEGFLQENGRFVWQPGTYLPVENPYSWVNLTNVLWVDQPVGTGFSTGIPTATNEEDVARDFIKFFKNFEDLFGIKNFKIYITGESYAGRYVPYISSAMIDQNNTEYYDLSGALVYDPVIGSYDVVQEEVPVYPLIAQNNAMLDLDAEQLAALEEMHVACGYDKYIEQYLTFPASGLQPDIQYNESCDVFDAAMDYVLAKNPCWNIYNIDSVCPLQWDVLGFPGSLEYTPPGSTIYFQREDVVKALHAPTGVTWTECSDESVFVGSGDTSPDPIQGALPKVIEHTNRVLVGNGDYDFIIQTNGTLLSIQNMTWNGQLGFSERPSKPINITIPDLMYAEIFDENYMGGLDGPQGVMGVQHFERGLMFVETYQSGHMQPQYQPRSSYRHLQWLLGRTNEI</sequence>
<dbReference type="PRINTS" id="PR00724">
    <property type="entry name" value="CRBOXYPTASEC"/>
</dbReference>
<name>A0A1Q5QBF7_TALAT</name>
<keyword evidence="3 7" id="KW-0645">Protease</keyword>
<dbReference type="AlphaFoldDB" id="A0A1Q5QBF7"/>
<evidence type="ECO:0000313" key="8">
    <source>
        <dbReference type="EMBL" id="OKL63264.1"/>
    </source>
</evidence>
<organism evidence="8 9">
    <name type="scientific">Talaromyces atroroseus</name>
    <dbReference type="NCBI Taxonomy" id="1441469"/>
    <lineage>
        <taxon>Eukaryota</taxon>
        <taxon>Fungi</taxon>
        <taxon>Dikarya</taxon>
        <taxon>Ascomycota</taxon>
        <taxon>Pezizomycotina</taxon>
        <taxon>Eurotiomycetes</taxon>
        <taxon>Eurotiomycetidae</taxon>
        <taxon>Eurotiales</taxon>
        <taxon>Trichocomaceae</taxon>
        <taxon>Talaromyces</taxon>
        <taxon>Talaromyces sect. Trachyspermi</taxon>
    </lineage>
</organism>
<evidence type="ECO:0000256" key="5">
    <source>
        <dbReference type="ARBA" id="ARBA00022801"/>
    </source>
</evidence>
<dbReference type="InterPro" id="IPR001563">
    <property type="entry name" value="Peptidase_S10"/>
</dbReference>
<dbReference type="PANTHER" id="PTHR11802:SF479">
    <property type="entry name" value="CARBOXYPEPTIDASE"/>
    <property type="match status" value="1"/>
</dbReference>
<dbReference type="GeneID" id="31001439"/>
<keyword evidence="2 7" id="KW-0121">Carboxypeptidase</keyword>
<protein>
    <recommendedName>
        <fullName evidence="7">Carboxypeptidase</fullName>
        <ecNumber evidence="7">3.4.16.-</ecNumber>
    </recommendedName>
</protein>
<evidence type="ECO:0000256" key="2">
    <source>
        <dbReference type="ARBA" id="ARBA00022645"/>
    </source>
</evidence>
<keyword evidence="6" id="KW-0325">Glycoprotein</keyword>
<dbReference type="GO" id="GO:0004185">
    <property type="term" value="F:serine-type carboxypeptidase activity"/>
    <property type="evidence" value="ECO:0007669"/>
    <property type="project" value="UniProtKB-UniRule"/>
</dbReference>
<evidence type="ECO:0000256" key="7">
    <source>
        <dbReference type="RuleBase" id="RU361156"/>
    </source>
</evidence>
<gene>
    <name evidence="8" type="ORF">UA08_01684</name>
</gene>
<dbReference type="InterPro" id="IPR033124">
    <property type="entry name" value="Ser_caboxypep_his_AS"/>
</dbReference>
<reference evidence="8 9" key="1">
    <citation type="submission" date="2015-06" db="EMBL/GenBank/DDBJ databases">
        <title>Talaromyces atroroseus IBT 11181 draft genome.</title>
        <authorList>
            <person name="Rasmussen K.B."/>
            <person name="Rasmussen S."/>
            <person name="Petersen B."/>
            <person name="Sicheritz-Ponten T."/>
            <person name="Mortensen U.H."/>
            <person name="Thrane U."/>
        </authorList>
    </citation>
    <scope>NUCLEOTIDE SEQUENCE [LARGE SCALE GENOMIC DNA]</scope>
    <source>
        <strain evidence="8 9">IBT 11181</strain>
    </source>
</reference>
<dbReference type="PROSITE" id="PS00131">
    <property type="entry name" value="CARBOXYPEPT_SER_SER"/>
    <property type="match status" value="1"/>
</dbReference>
<evidence type="ECO:0000256" key="1">
    <source>
        <dbReference type="ARBA" id="ARBA00009431"/>
    </source>
</evidence>
<evidence type="ECO:0000313" key="9">
    <source>
        <dbReference type="Proteomes" id="UP000214365"/>
    </source>
</evidence>
<dbReference type="OrthoDB" id="443318at2759"/>
<feature type="chain" id="PRO_5011816630" description="Carboxypeptidase" evidence="7">
    <location>
        <begin position="24"/>
        <end position="524"/>
    </location>
</feature>
<comment type="caution">
    <text evidence="8">The sequence shown here is derived from an EMBL/GenBank/DDBJ whole genome shotgun (WGS) entry which is preliminary data.</text>
</comment>
<comment type="similarity">
    <text evidence="1 7">Belongs to the peptidase S10 family.</text>
</comment>
<dbReference type="PROSITE" id="PS00560">
    <property type="entry name" value="CARBOXYPEPT_SER_HIS"/>
    <property type="match status" value="1"/>
</dbReference>
<dbReference type="STRING" id="1441469.A0A1Q5QBF7"/>
<dbReference type="Gene3D" id="3.40.50.1820">
    <property type="entry name" value="alpha/beta hydrolase"/>
    <property type="match status" value="1"/>
</dbReference>
<dbReference type="InterPro" id="IPR018202">
    <property type="entry name" value="Ser_caboxypep_ser_AS"/>
</dbReference>
<dbReference type="InterPro" id="IPR029058">
    <property type="entry name" value="AB_hydrolase_fold"/>
</dbReference>
<dbReference type="RefSeq" id="XP_020123385.1">
    <property type="nucleotide sequence ID" value="XM_020261375.1"/>
</dbReference>
<keyword evidence="5 7" id="KW-0378">Hydrolase</keyword>
<dbReference type="PANTHER" id="PTHR11802">
    <property type="entry name" value="SERINE PROTEASE FAMILY S10 SERINE CARBOXYPEPTIDASE"/>
    <property type="match status" value="1"/>
</dbReference>
<proteinExistence type="inferred from homology"/>
<dbReference type="EC" id="3.4.16.-" evidence="7"/>
<accession>A0A1Q5QBF7</accession>
<dbReference type="GO" id="GO:0006508">
    <property type="term" value="P:proteolysis"/>
    <property type="evidence" value="ECO:0007669"/>
    <property type="project" value="UniProtKB-KW"/>
</dbReference>
<keyword evidence="9" id="KW-1185">Reference proteome</keyword>
<feature type="signal peptide" evidence="7">
    <location>
        <begin position="1"/>
        <end position="23"/>
    </location>
</feature>
<evidence type="ECO:0000256" key="4">
    <source>
        <dbReference type="ARBA" id="ARBA00022729"/>
    </source>
</evidence>
<dbReference type="Proteomes" id="UP000214365">
    <property type="component" value="Unassembled WGS sequence"/>
</dbReference>